<evidence type="ECO:0000313" key="3">
    <source>
        <dbReference type="Proteomes" id="UP000477722"/>
    </source>
</evidence>
<accession>A0A6G4X115</accession>
<keyword evidence="3" id="KW-1185">Reference proteome</keyword>
<dbReference type="EMBL" id="JAAKZZ010000272">
    <property type="protein sequence ID" value="NGO71185.1"/>
    <property type="molecule type" value="Genomic_DNA"/>
</dbReference>
<gene>
    <name evidence="2" type="ORF">G5C65_23050</name>
</gene>
<evidence type="ECO:0000313" key="2">
    <source>
        <dbReference type="EMBL" id="NGO71185.1"/>
    </source>
</evidence>
<dbReference type="Proteomes" id="UP000477722">
    <property type="component" value="Unassembled WGS sequence"/>
</dbReference>
<sequence>MPQDDEEHVPAVREAGLRVEHRLRDLAERLDPASFELLLKVMSGVNAAFARRSAPIDIELTDQERELYTPALQREVAALLELARVPPDRVRTGGAEGPAAAPVSELPRRPGSSWPYAP</sequence>
<organism evidence="2 3">
    <name type="scientific">Streptomyces boncukensis</name>
    <dbReference type="NCBI Taxonomy" id="2711219"/>
    <lineage>
        <taxon>Bacteria</taxon>
        <taxon>Bacillati</taxon>
        <taxon>Actinomycetota</taxon>
        <taxon>Actinomycetes</taxon>
        <taxon>Kitasatosporales</taxon>
        <taxon>Streptomycetaceae</taxon>
        <taxon>Streptomyces</taxon>
    </lineage>
</organism>
<dbReference type="RefSeq" id="WP_165300826.1">
    <property type="nucleotide sequence ID" value="NZ_JAAKZZ010000272.1"/>
</dbReference>
<evidence type="ECO:0000256" key="1">
    <source>
        <dbReference type="SAM" id="MobiDB-lite"/>
    </source>
</evidence>
<dbReference type="AlphaFoldDB" id="A0A6G4X115"/>
<feature type="region of interest" description="Disordered" evidence="1">
    <location>
        <begin position="87"/>
        <end position="118"/>
    </location>
</feature>
<comment type="caution">
    <text evidence="2">The sequence shown here is derived from an EMBL/GenBank/DDBJ whole genome shotgun (WGS) entry which is preliminary data.</text>
</comment>
<protein>
    <submittedName>
        <fullName evidence="2">Uncharacterized protein</fullName>
    </submittedName>
</protein>
<reference evidence="2 3" key="1">
    <citation type="submission" date="2020-02" db="EMBL/GenBank/DDBJ databases">
        <title>Whole-genome analyses of novel actinobacteria.</title>
        <authorList>
            <person name="Sahin N."/>
            <person name="Tatar D."/>
        </authorList>
    </citation>
    <scope>NUCLEOTIDE SEQUENCE [LARGE SCALE GENOMIC DNA]</scope>
    <source>
        <strain evidence="2 3">SB3404</strain>
    </source>
</reference>
<proteinExistence type="predicted"/>
<name>A0A6G4X115_9ACTN</name>